<name>A0AAE1H771_9NEOP</name>
<dbReference type="GO" id="GO:0030870">
    <property type="term" value="C:Mre11 complex"/>
    <property type="evidence" value="ECO:0007669"/>
    <property type="project" value="InterPro"/>
</dbReference>
<evidence type="ECO:0000256" key="6">
    <source>
        <dbReference type="ARBA" id="ARBA00022723"/>
    </source>
</evidence>
<keyword evidence="13 19" id="KW-0175">Coiled coil</keyword>
<keyword evidence="7" id="KW-0547">Nucleotide-binding</keyword>
<evidence type="ECO:0000256" key="12">
    <source>
        <dbReference type="ARBA" id="ARBA00022842"/>
    </source>
</evidence>
<evidence type="ECO:0000256" key="14">
    <source>
        <dbReference type="ARBA" id="ARBA00023204"/>
    </source>
</evidence>
<comment type="subcellular location">
    <subcellularLocation>
        <location evidence="3">Chromosome</location>
    </subcellularLocation>
    <subcellularLocation>
        <location evidence="2">Nucleus</location>
    </subcellularLocation>
</comment>
<evidence type="ECO:0000313" key="22">
    <source>
        <dbReference type="Proteomes" id="UP001219518"/>
    </source>
</evidence>
<evidence type="ECO:0000256" key="16">
    <source>
        <dbReference type="ARBA" id="ARBA00023254"/>
    </source>
</evidence>
<dbReference type="Pfam" id="PF04423">
    <property type="entry name" value="Rad50_zn_hook"/>
    <property type="match status" value="1"/>
</dbReference>
<keyword evidence="14" id="KW-0234">DNA repair</keyword>
<dbReference type="GO" id="GO:0006302">
    <property type="term" value="P:double-strand break repair"/>
    <property type="evidence" value="ECO:0007669"/>
    <property type="project" value="InterPro"/>
</dbReference>
<protein>
    <submittedName>
        <fullName evidence="21">DNA repair protein RAD50</fullName>
    </submittedName>
</protein>
<dbReference type="Proteomes" id="UP001219518">
    <property type="component" value="Unassembled WGS sequence"/>
</dbReference>
<evidence type="ECO:0000256" key="13">
    <source>
        <dbReference type="ARBA" id="ARBA00023054"/>
    </source>
</evidence>
<feature type="binding site" evidence="18">
    <location>
        <position position="681"/>
    </location>
    <ligand>
        <name>Zn(2+)</name>
        <dbReference type="ChEBI" id="CHEBI:29105"/>
    </ligand>
</feature>
<comment type="similarity">
    <text evidence="4">Belongs to the SMC family. RAD50 subfamily.</text>
</comment>
<keyword evidence="10 18" id="KW-0862">Zinc</keyword>
<evidence type="ECO:0000256" key="18">
    <source>
        <dbReference type="PROSITE-ProRule" id="PRU00471"/>
    </source>
</evidence>
<evidence type="ECO:0000256" key="8">
    <source>
        <dbReference type="ARBA" id="ARBA00022763"/>
    </source>
</evidence>
<feature type="binding site" evidence="18">
    <location>
        <position position="684"/>
    </location>
    <ligand>
        <name>Zn(2+)</name>
        <dbReference type="ChEBI" id="CHEBI:29105"/>
    </ligand>
</feature>
<dbReference type="InterPro" id="IPR004584">
    <property type="entry name" value="Rad50_eukaryotes"/>
</dbReference>
<accession>A0AAE1H771</accession>
<evidence type="ECO:0000256" key="3">
    <source>
        <dbReference type="ARBA" id="ARBA00004286"/>
    </source>
</evidence>
<dbReference type="InterPro" id="IPR027417">
    <property type="entry name" value="P-loop_NTPase"/>
</dbReference>
<evidence type="ECO:0000256" key="11">
    <source>
        <dbReference type="ARBA" id="ARBA00022840"/>
    </source>
</evidence>
<evidence type="ECO:0000259" key="20">
    <source>
        <dbReference type="PROSITE" id="PS51131"/>
    </source>
</evidence>
<dbReference type="GO" id="GO:0000722">
    <property type="term" value="P:telomere maintenance via recombination"/>
    <property type="evidence" value="ECO:0007669"/>
    <property type="project" value="TreeGrafter"/>
</dbReference>
<dbReference type="GO" id="GO:0051880">
    <property type="term" value="F:G-quadruplex DNA binding"/>
    <property type="evidence" value="ECO:0007669"/>
    <property type="project" value="TreeGrafter"/>
</dbReference>
<evidence type="ECO:0000256" key="17">
    <source>
        <dbReference type="ARBA" id="ARBA00049360"/>
    </source>
</evidence>
<sequence>MATLKKLCIGGVRSFGADDADHQFIEFDKPFTLILGRNGCGKTTIIEALKYACTGTFPVGQGSSFVRDPKLDRRVETRAQIKLQFLSCQGNDTVVSRLLQSTQKVKNISTTALDATISVTSKVGKKQLSGRCADIDELMVQHLGVSKPILNYVIFCHQEDSHWPLDEGKKVKERFDEIFDSTKYNKCIEEVRKLRKNTLADVKLETVKIKSLEQNVKTRRNKVEELKVLTDERDELKSKISKLKQECNETKKEYGSLSKRLEDYRAEERKRDSMKNVLESLENRRANHEEFISQLFTGTEEELEQVIRNFDDQLAAKKGRLDNMEREKRQVDKREQVTLQEKSILEKKIGELEAEKNHEQKTQEERNSRLSRLAVAFDLPTLTKEANDNEVYDLTQKVKEELISLAKSISTMKTSNDREQNDLQREIQKHRDARTKIEAELRMKTESIQQNEREIEEKEQLLKSVQSKLLQKEEIERELKRYKEQREKVIMEEDPQELISTIAKLKNETEKLEGDQNKLSAEVLEIAKHQELKNVLKKDEDKLGDLQSKIRRLRSKNEDFISCHLQDVDDCKLKYNYELLLVKLKKEIDTLNLQLLDKRRKESSLQKDLDFNEKTLKKKKEELDQFKGKIYAECKKEDLDAVLKSNKEAIDRYQNDKGIFTSSAVVIKRYIMDLKKREPCCPLCERQFDDEDEPLKLVDNLEIRVSTLPDQIEELNKTLSELQSRQEKLLQLKPLQNTITQLQTSEIPNLEASITKFDEELMAEIAVIASLEENLKEAKDNLTRAEIIRTDVFDIDRCQSECRLIMREIQKLKENPLVSSTSRNLNEAHDEQEEVRKNLISKREEKVKMEDRLRRHEKRLNEIEQKINSLTAEQFEIKEFIQQETTHRERVEDLKALNSALASEKEVLRVKLKPALEEQNRAEQKLLDVKNKHKRILEEKEREKGDRDKEMGIITQIQKSLDSLKSKRISEQLRENSLKIKSCSIKLEEIKRERHVLNQESLELSSDIDNHCRQRKELEENLKLMDVQKKIKMQVEKLKQKEMELGSWDFKTIEENCWEMQQRYQTLALKANNLEGVLKGKNENIASREKELNEDMYRNAEQKYKEKFVHLEVLKHVERDLQKYYNALDYALQNFHKDRMAAVNKSIREYWRLIYKGNDIDYIEIKTDESNPSTASSASDKKRIYNYRVVQVKSGTEIDMKGRCSAGQKVLACLIIRMALSEHFSMNCGILTLDEPTTNLDKSNIHSLCQAITGIVNDREGSKHFQLVVITHDSEFLNAMSAVDSFPHYWEVSRNNQ</sequence>
<evidence type="ECO:0000256" key="19">
    <source>
        <dbReference type="SAM" id="Coils"/>
    </source>
</evidence>
<evidence type="ECO:0000256" key="15">
    <source>
        <dbReference type="ARBA" id="ARBA00023242"/>
    </source>
</evidence>
<feature type="coiled-coil region" evidence="19">
    <location>
        <begin position="980"/>
        <end position="1044"/>
    </location>
</feature>
<reference evidence="21" key="1">
    <citation type="submission" date="2021-07" db="EMBL/GenBank/DDBJ databases">
        <authorList>
            <person name="Catto M.A."/>
            <person name="Jacobson A."/>
            <person name="Kennedy G."/>
            <person name="Labadie P."/>
            <person name="Hunt B.G."/>
            <person name="Srinivasan R."/>
        </authorList>
    </citation>
    <scope>NUCLEOTIDE SEQUENCE</scope>
    <source>
        <strain evidence="21">PL_HMW_Pooled</strain>
        <tissue evidence="21">Head</tissue>
    </source>
</reference>
<evidence type="ECO:0000256" key="7">
    <source>
        <dbReference type="ARBA" id="ARBA00022741"/>
    </source>
</evidence>
<keyword evidence="11" id="KW-0067">ATP-binding</keyword>
<feature type="domain" description="Zinc-hook" evidence="20">
    <location>
        <begin position="636"/>
        <end position="734"/>
    </location>
</feature>
<dbReference type="SUPFAM" id="SSF75712">
    <property type="entry name" value="Rad50 coiled-coil Zn hook"/>
    <property type="match status" value="1"/>
</dbReference>
<keyword evidence="6 18" id="KW-0479">Metal-binding</keyword>
<dbReference type="GO" id="GO:0000794">
    <property type="term" value="C:condensed nuclear chromosome"/>
    <property type="evidence" value="ECO:0007669"/>
    <property type="project" value="TreeGrafter"/>
</dbReference>
<dbReference type="EMBL" id="JAHWGI010000485">
    <property type="protein sequence ID" value="KAK3916030.1"/>
    <property type="molecule type" value="Genomic_DNA"/>
</dbReference>
<dbReference type="PROSITE" id="PS51131">
    <property type="entry name" value="ZN_HOOK"/>
    <property type="match status" value="1"/>
</dbReference>
<dbReference type="Gene3D" id="1.10.287.510">
    <property type="entry name" value="Helix hairpin bin"/>
    <property type="match status" value="1"/>
</dbReference>
<evidence type="ECO:0000256" key="2">
    <source>
        <dbReference type="ARBA" id="ARBA00004123"/>
    </source>
</evidence>
<evidence type="ECO:0000256" key="1">
    <source>
        <dbReference type="ARBA" id="ARBA00001947"/>
    </source>
</evidence>
<keyword evidence="22" id="KW-1185">Reference proteome</keyword>
<feature type="coiled-coil region" evidence="19">
    <location>
        <begin position="209"/>
        <end position="362"/>
    </location>
</feature>
<keyword evidence="12" id="KW-0460">Magnesium</keyword>
<dbReference type="InterPro" id="IPR038729">
    <property type="entry name" value="Rad50/SbcC_AAA"/>
</dbReference>
<organism evidence="21 22">
    <name type="scientific">Frankliniella fusca</name>
    <dbReference type="NCBI Taxonomy" id="407009"/>
    <lineage>
        <taxon>Eukaryota</taxon>
        <taxon>Metazoa</taxon>
        <taxon>Ecdysozoa</taxon>
        <taxon>Arthropoda</taxon>
        <taxon>Hexapoda</taxon>
        <taxon>Insecta</taxon>
        <taxon>Pterygota</taxon>
        <taxon>Neoptera</taxon>
        <taxon>Paraneoptera</taxon>
        <taxon>Thysanoptera</taxon>
        <taxon>Terebrantia</taxon>
        <taxon>Thripoidea</taxon>
        <taxon>Thripidae</taxon>
        <taxon>Frankliniella</taxon>
    </lineage>
</organism>
<keyword evidence="16" id="KW-0469">Meiosis</keyword>
<dbReference type="NCBIfam" id="TIGR00606">
    <property type="entry name" value="rad50"/>
    <property type="match status" value="1"/>
</dbReference>
<feature type="coiled-coil region" evidence="19">
    <location>
        <begin position="416"/>
        <end position="556"/>
    </location>
</feature>
<dbReference type="GO" id="GO:0005524">
    <property type="term" value="F:ATP binding"/>
    <property type="evidence" value="ECO:0007669"/>
    <property type="project" value="UniProtKB-KW"/>
</dbReference>
<keyword evidence="8" id="KW-0227">DNA damage</keyword>
<evidence type="ECO:0000256" key="4">
    <source>
        <dbReference type="ARBA" id="ARBA00009439"/>
    </source>
</evidence>
<keyword evidence="15" id="KW-0539">Nucleus</keyword>
<dbReference type="SUPFAM" id="SSF52540">
    <property type="entry name" value="P-loop containing nucleoside triphosphate hydrolases"/>
    <property type="match status" value="2"/>
</dbReference>
<proteinExistence type="inferred from homology"/>
<dbReference type="GO" id="GO:0043047">
    <property type="term" value="F:single-stranded telomeric DNA binding"/>
    <property type="evidence" value="ECO:0007669"/>
    <property type="project" value="TreeGrafter"/>
</dbReference>
<comment type="caution">
    <text evidence="21">The sequence shown here is derived from an EMBL/GenBank/DDBJ whole genome shotgun (WGS) entry which is preliminary data.</text>
</comment>
<dbReference type="GO" id="GO:0016887">
    <property type="term" value="F:ATP hydrolysis activity"/>
    <property type="evidence" value="ECO:0007669"/>
    <property type="project" value="InterPro"/>
</dbReference>
<evidence type="ECO:0000256" key="5">
    <source>
        <dbReference type="ARBA" id="ARBA00022454"/>
    </source>
</evidence>
<dbReference type="Gene3D" id="3.40.50.300">
    <property type="entry name" value="P-loop containing nucleotide triphosphate hydrolases"/>
    <property type="match status" value="2"/>
</dbReference>
<dbReference type="InterPro" id="IPR013134">
    <property type="entry name" value="Zn_hook_RAD50"/>
</dbReference>
<dbReference type="GO" id="GO:0046872">
    <property type="term" value="F:metal ion binding"/>
    <property type="evidence" value="ECO:0007669"/>
    <property type="project" value="UniProtKB-UniRule"/>
</dbReference>
<evidence type="ECO:0000313" key="21">
    <source>
        <dbReference type="EMBL" id="KAK3916030.1"/>
    </source>
</evidence>
<reference evidence="21" key="2">
    <citation type="journal article" date="2023" name="BMC Genomics">
        <title>Pest status, molecular evolution, and epigenetic factors derived from the genome assembly of Frankliniella fusca, a thysanopteran phytovirus vector.</title>
        <authorList>
            <person name="Catto M.A."/>
            <person name="Labadie P.E."/>
            <person name="Jacobson A.L."/>
            <person name="Kennedy G.G."/>
            <person name="Srinivasan R."/>
            <person name="Hunt B.G."/>
        </authorList>
    </citation>
    <scope>NUCLEOTIDE SEQUENCE</scope>
    <source>
        <strain evidence="21">PL_HMW_Pooled</strain>
    </source>
</reference>
<dbReference type="GO" id="GO:0003691">
    <property type="term" value="F:double-stranded telomeric DNA binding"/>
    <property type="evidence" value="ECO:0007669"/>
    <property type="project" value="TreeGrafter"/>
</dbReference>
<gene>
    <name evidence="21" type="ORF">KUF71_025288</name>
</gene>
<dbReference type="Pfam" id="PF13476">
    <property type="entry name" value="AAA_23"/>
    <property type="match status" value="1"/>
</dbReference>
<dbReference type="GO" id="GO:0007004">
    <property type="term" value="P:telomere maintenance via telomerase"/>
    <property type="evidence" value="ECO:0007669"/>
    <property type="project" value="TreeGrafter"/>
</dbReference>
<comment type="catalytic activity">
    <reaction evidence="17">
        <text>ATP + H2O = ADP + phosphate + H(+)</text>
        <dbReference type="Rhea" id="RHEA:13065"/>
        <dbReference type="ChEBI" id="CHEBI:15377"/>
        <dbReference type="ChEBI" id="CHEBI:15378"/>
        <dbReference type="ChEBI" id="CHEBI:30616"/>
        <dbReference type="ChEBI" id="CHEBI:43474"/>
        <dbReference type="ChEBI" id="CHEBI:456216"/>
    </reaction>
</comment>
<evidence type="ECO:0000256" key="9">
    <source>
        <dbReference type="ARBA" id="ARBA00022801"/>
    </source>
</evidence>
<comment type="cofactor">
    <cofactor evidence="1">
        <name>Zn(2+)</name>
        <dbReference type="ChEBI" id="CHEBI:29105"/>
    </cofactor>
</comment>
<feature type="coiled-coil region" evidence="19">
    <location>
        <begin position="761"/>
        <end position="873"/>
    </location>
</feature>
<keyword evidence="9" id="KW-0378">Hydrolase</keyword>
<evidence type="ECO:0000256" key="10">
    <source>
        <dbReference type="ARBA" id="ARBA00022833"/>
    </source>
</evidence>
<keyword evidence="5" id="KW-0158">Chromosome</keyword>
<dbReference type="PANTHER" id="PTHR18867:SF12">
    <property type="entry name" value="DNA REPAIR PROTEIN RAD50"/>
    <property type="match status" value="1"/>
</dbReference>
<dbReference type="PANTHER" id="PTHR18867">
    <property type="entry name" value="RAD50"/>
    <property type="match status" value="1"/>
</dbReference>
<feature type="coiled-coil region" evidence="19">
    <location>
        <begin position="581"/>
        <end position="656"/>
    </location>
</feature>
<dbReference type="GO" id="GO:0070192">
    <property type="term" value="P:chromosome organization involved in meiotic cell cycle"/>
    <property type="evidence" value="ECO:0007669"/>
    <property type="project" value="TreeGrafter"/>
</dbReference>